<reference evidence="4" key="1">
    <citation type="journal article" date="2020" name="Stud. Mycol.">
        <title>101 Dothideomycetes genomes: a test case for predicting lifestyles and emergence of pathogens.</title>
        <authorList>
            <person name="Haridas S."/>
            <person name="Albert R."/>
            <person name="Binder M."/>
            <person name="Bloem J."/>
            <person name="Labutti K."/>
            <person name="Salamov A."/>
            <person name="Andreopoulos B."/>
            <person name="Baker S."/>
            <person name="Barry K."/>
            <person name="Bills G."/>
            <person name="Bluhm B."/>
            <person name="Cannon C."/>
            <person name="Castanera R."/>
            <person name="Culley D."/>
            <person name="Daum C."/>
            <person name="Ezra D."/>
            <person name="Gonzalez J."/>
            <person name="Henrissat B."/>
            <person name="Kuo A."/>
            <person name="Liang C."/>
            <person name="Lipzen A."/>
            <person name="Lutzoni F."/>
            <person name="Magnuson J."/>
            <person name="Mondo S."/>
            <person name="Nolan M."/>
            <person name="Ohm R."/>
            <person name="Pangilinan J."/>
            <person name="Park H.-J."/>
            <person name="Ramirez L."/>
            <person name="Alfaro M."/>
            <person name="Sun H."/>
            <person name="Tritt A."/>
            <person name="Yoshinaga Y."/>
            <person name="Zwiers L.-H."/>
            <person name="Turgeon B."/>
            <person name="Goodwin S."/>
            <person name="Spatafora J."/>
            <person name="Crous P."/>
            <person name="Grigoriev I."/>
        </authorList>
    </citation>
    <scope>NUCLEOTIDE SEQUENCE</scope>
    <source>
        <strain evidence="4">CBS 113979</strain>
    </source>
</reference>
<feature type="transmembrane region" description="Helical" evidence="2">
    <location>
        <begin position="98"/>
        <end position="121"/>
    </location>
</feature>
<feature type="compositionally biased region" description="Basic and acidic residues" evidence="1">
    <location>
        <begin position="325"/>
        <end position="334"/>
    </location>
</feature>
<sequence>MSSSDAAYRFETLDENDRSSHLWVLAIICLAFTSFSLIARFMIRKTTHGFDFNADDYTLFGAHIFMIIQFIMIAVSLVDGLGKDASIAKDQPIMADFFYTNQILFVVTLYIAKCSMILLLGRLFSKQLMAFWISFIVVGVAAVLAITAKCWPDHIYQQDYNDKCDNAWYRWLAVILLDIISEVVILGLSLYYVRDVQMERKPKVKVMLSFASRILVIAAAIVFLWTESTVAFSTTRNPGTSIILPTLLQQIELCLCIATATVIPCIRLLFRAADGPSRGHPAPSNGYEYKYGSARSPGHSRTARSGPNNRSAVNGNGVNLSLASGDHDGSEGNKNRQTVGGVSVRRSFSMRSETRNSSGETMTGWGRIQGIDEVEDPVYGINGATGEKGDIVERGSATSAGSQRAIVRPQMEMRGDHAV</sequence>
<accession>A0A6G1HF57</accession>
<evidence type="ECO:0000313" key="5">
    <source>
        <dbReference type="Proteomes" id="UP000800041"/>
    </source>
</evidence>
<feature type="compositionally biased region" description="Polar residues" evidence="1">
    <location>
        <begin position="303"/>
        <end position="322"/>
    </location>
</feature>
<organism evidence="4 5">
    <name type="scientific">Aulographum hederae CBS 113979</name>
    <dbReference type="NCBI Taxonomy" id="1176131"/>
    <lineage>
        <taxon>Eukaryota</taxon>
        <taxon>Fungi</taxon>
        <taxon>Dikarya</taxon>
        <taxon>Ascomycota</taxon>
        <taxon>Pezizomycotina</taxon>
        <taxon>Dothideomycetes</taxon>
        <taxon>Pleosporomycetidae</taxon>
        <taxon>Aulographales</taxon>
        <taxon>Aulographaceae</taxon>
    </lineage>
</organism>
<evidence type="ECO:0000313" key="4">
    <source>
        <dbReference type="EMBL" id="KAF1991707.1"/>
    </source>
</evidence>
<evidence type="ECO:0000256" key="2">
    <source>
        <dbReference type="SAM" id="Phobius"/>
    </source>
</evidence>
<keyword evidence="2" id="KW-1133">Transmembrane helix</keyword>
<proteinExistence type="predicted"/>
<evidence type="ECO:0000256" key="1">
    <source>
        <dbReference type="SAM" id="MobiDB-lite"/>
    </source>
</evidence>
<keyword evidence="5" id="KW-1185">Reference proteome</keyword>
<feature type="transmembrane region" description="Helical" evidence="2">
    <location>
        <begin position="20"/>
        <end position="39"/>
    </location>
</feature>
<evidence type="ECO:0000259" key="3">
    <source>
        <dbReference type="Pfam" id="PF20684"/>
    </source>
</evidence>
<gene>
    <name evidence="4" type="ORF">K402DRAFT_400407</name>
</gene>
<dbReference type="Pfam" id="PF20684">
    <property type="entry name" value="Fung_rhodopsin"/>
    <property type="match status" value="1"/>
</dbReference>
<feature type="region of interest" description="Disordered" evidence="1">
    <location>
        <begin position="275"/>
        <end position="364"/>
    </location>
</feature>
<dbReference type="InterPro" id="IPR049326">
    <property type="entry name" value="Rhodopsin_dom_fungi"/>
</dbReference>
<dbReference type="Proteomes" id="UP000800041">
    <property type="component" value="Unassembled WGS sequence"/>
</dbReference>
<feature type="transmembrane region" description="Helical" evidence="2">
    <location>
        <begin position="205"/>
        <end position="226"/>
    </location>
</feature>
<feature type="compositionally biased region" description="Polar residues" evidence="1">
    <location>
        <begin position="349"/>
        <end position="361"/>
    </location>
</feature>
<feature type="domain" description="Rhodopsin" evidence="3">
    <location>
        <begin position="39"/>
        <end position="270"/>
    </location>
</feature>
<protein>
    <recommendedName>
        <fullName evidence="3">Rhodopsin domain-containing protein</fullName>
    </recommendedName>
</protein>
<feature type="transmembrane region" description="Helical" evidence="2">
    <location>
        <begin position="246"/>
        <end position="270"/>
    </location>
</feature>
<feature type="transmembrane region" description="Helical" evidence="2">
    <location>
        <begin position="168"/>
        <end position="193"/>
    </location>
</feature>
<keyword evidence="2" id="KW-0812">Transmembrane</keyword>
<dbReference type="PANTHER" id="PTHR39614:SF2">
    <property type="entry name" value="INTEGRAL MEMBRANE PROTEIN"/>
    <property type="match status" value="1"/>
</dbReference>
<feature type="transmembrane region" description="Helical" evidence="2">
    <location>
        <begin position="128"/>
        <end position="148"/>
    </location>
</feature>
<dbReference type="OrthoDB" id="3897607at2759"/>
<keyword evidence="2" id="KW-0472">Membrane</keyword>
<name>A0A6G1HF57_9PEZI</name>
<dbReference type="PANTHER" id="PTHR39614">
    <property type="entry name" value="INTEGRAL MEMBRANE PROTEIN"/>
    <property type="match status" value="1"/>
</dbReference>
<dbReference type="EMBL" id="ML977139">
    <property type="protein sequence ID" value="KAF1991707.1"/>
    <property type="molecule type" value="Genomic_DNA"/>
</dbReference>
<dbReference type="AlphaFoldDB" id="A0A6G1HF57"/>
<feature type="transmembrane region" description="Helical" evidence="2">
    <location>
        <begin position="59"/>
        <end position="78"/>
    </location>
</feature>